<keyword evidence="3" id="KW-0645">Protease</keyword>
<gene>
    <name evidence="10" type="ORF">MICPUCDRAFT_12811</name>
</gene>
<protein>
    <submittedName>
        <fullName evidence="10">Predicted protein</fullName>
    </submittedName>
</protein>
<dbReference type="GO" id="GO:0016020">
    <property type="term" value="C:membrane"/>
    <property type="evidence" value="ECO:0007669"/>
    <property type="project" value="UniProtKB-SubCell"/>
</dbReference>
<dbReference type="PANTHER" id="PTHR43066">
    <property type="entry name" value="RHOMBOID-RELATED PROTEIN"/>
    <property type="match status" value="1"/>
</dbReference>
<evidence type="ECO:0000256" key="3">
    <source>
        <dbReference type="ARBA" id="ARBA00022670"/>
    </source>
</evidence>
<feature type="transmembrane region" description="Helical" evidence="8">
    <location>
        <begin position="21"/>
        <end position="42"/>
    </location>
</feature>
<dbReference type="Pfam" id="PF01694">
    <property type="entry name" value="Rhomboid"/>
    <property type="match status" value="1"/>
</dbReference>
<feature type="transmembrane region" description="Helical" evidence="8">
    <location>
        <begin position="171"/>
        <end position="198"/>
    </location>
</feature>
<comment type="similarity">
    <text evidence="2">Belongs to the peptidase S54 family.</text>
</comment>
<dbReference type="Proteomes" id="UP000001876">
    <property type="component" value="Unassembled WGS sequence"/>
</dbReference>
<evidence type="ECO:0000256" key="6">
    <source>
        <dbReference type="ARBA" id="ARBA00022989"/>
    </source>
</evidence>
<feature type="transmembrane region" description="Helical" evidence="8">
    <location>
        <begin position="96"/>
        <end position="123"/>
    </location>
</feature>
<dbReference type="EMBL" id="GG663735">
    <property type="protein sequence ID" value="EEH60264.1"/>
    <property type="molecule type" value="Genomic_DNA"/>
</dbReference>
<proteinExistence type="inferred from homology"/>
<dbReference type="OMA" id="SIHRTAN"/>
<name>C1MHT7_MICPC</name>
<keyword evidence="6 8" id="KW-1133">Transmembrane helix</keyword>
<dbReference type="InterPro" id="IPR035952">
    <property type="entry name" value="Rhomboid-like_sf"/>
</dbReference>
<evidence type="ECO:0000256" key="8">
    <source>
        <dbReference type="SAM" id="Phobius"/>
    </source>
</evidence>
<dbReference type="OrthoDB" id="10257275at2759"/>
<keyword evidence="7 8" id="KW-0472">Membrane</keyword>
<dbReference type="KEGG" id="mpp:MICPUCDRAFT_12811"/>
<evidence type="ECO:0000256" key="5">
    <source>
        <dbReference type="ARBA" id="ARBA00022801"/>
    </source>
</evidence>
<keyword evidence="5" id="KW-0378">Hydrolase</keyword>
<dbReference type="Gene3D" id="1.20.1540.10">
    <property type="entry name" value="Rhomboid-like"/>
    <property type="match status" value="1"/>
</dbReference>
<feature type="transmembrane region" description="Helical" evidence="8">
    <location>
        <begin position="130"/>
        <end position="151"/>
    </location>
</feature>
<keyword evidence="4 8" id="KW-0812">Transmembrane</keyword>
<evidence type="ECO:0000256" key="7">
    <source>
        <dbReference type="ARBA" id="ARBA00023136"/>
    </source>
</evidence>
<evidence type="ECO:0000256" key="2">
    <source>
        <dbReference type="ARBA" id="ARBA00009045"/>
    </source>
</evidence>
<evidence type="ECO:0000313" key="10">
    <source>
        <dbReference type="EMBL" id="EEH60264.1"/>
    </source>
</evidence>
<dbReference type="PANTHER" id="PTHR43066:SF1">
    <property type="entry name" value="RHOMBOID PROTEIN 2"/>
    <property type="match status" value="1"/>
</dbReference>
<dbReference type="GO" id="GO:0006508">
    <property type="term" value="P:proteolysis"/>
    <property type="evidence" value="ECO:0007669"/>
    <property type="project" value="UniProtKB-KW"/>
</dbReference>
<keyword evidence="11" id="KW-1185">Reference proteome</keyword>
<dbReference type="AlphaFoldDB" id="C1MHT7"/>
<sequence>MDAHGARAGDWYSSLPFGTRGVFTICVASYVLCVLVGFDDFARACVAPRHVLATGEVYRALTAPFFHGSLLHLALNMTAFVGTASGLERSLGTTQFALIVLLFALVAAAYHVALATAAALVGFTGAPMECAIGLSGIIFGLIVVDTHLSAIERRSVFGFFDVPSGWYPLGLLLFIQVIAPAVSFLGHAAGLLAGLTYVRGYLNPVLPSPAAIESFEAWPAMAAATRRRGFV</sequence>
<comment type="subcellular location">
    <subcellularLocation>
        <location evidence="1">Membrane</location>
        <topology evidence="1">Multi-pass membrane protein</topology>
    </subcellularLocation>
</comment>
<organism evidence="11">
    <name type="scientific">Micromonas pusilla (strain CCMP1545)</name>
    <name type="common">Picoplanktonic green alga</name>
    <dbReference type="NCBI Taxonomy" id="564608"/>
    <lineage>
        <taxon>Eukaryota</taxon>
        <taxon>Viridiplantae</taxon>
        <taxon>Chlorophyta</taxon>
        <taxon>Mamiellophyceae</taxon>
        <taxon>Mamiellales</taxon>
        <taxon>Mamiellaceae</taxon>
        <taxon>Micromonas</taxon>
    </lineage>
</organism>
<feature type="transmembrane region" description="Helical" evidence="8">
    <location>
        <begin position="63"/>
        <end position="84"/>
    </location>
</feature>
<dbReference type="GO" id="GO:0004252">
    <property type="term" value="F:serine-type endopeptidase activity"/>
    <property type="evidence" value="ECO:0007669"/>
    <property type="project" value="InterPro"/>
</dbReference>
<evidence type="ECO:0000313" key="11">
    <source>
        <dbReference type="Proteomes" id="UP000001876"/>
    </source>
</evidence>
<dbReference type="SUPFAM" id="SSF144091">
    <property type="entry name" value="Rhomboid-like"/>
    <property type="match status" value="1"/>
</dbReference>
<dbReference type="InterPro" id="IPR022764">
    <property type="entry name" value="Peptidase_S54_rhomboid_dom"/>
</dbReference>
<feature type="non-terminal residue" evidence="10">
    <location>
        <position position="231"/>
    </location>
</feature>
<dbReference type="eggNOG" id="KOG2632">
    <property type="taxonomic scope" value="Eukaryota"/>
</dbReference>
<reference evidence="10 11" key="1">
    <citation type="journal article" date="2009" name="Science">
        <title>Green evolution and dynamic adaptations revealed by genomes of the marine picoeukaryotes Micromonas.</title>
        <authorList>
            <person name="Worden A.Z."/>
            <person name="Lee J.H."/>
            <person name="Mock T."/>
            <person name="Rouze P."/>
            <person name="Simmons M.P."/>
            <person name="Aerts A.L."/>
            <person name="Allen A.E."/>
            <person name="Cuvelier M.L."/>
            <person name="Derelle E."/>
            <person name="Everett M.V."/>
            <person name="Foulon E."/>
            <person name="Grimwood J."/>
            <person name="Gundlach H."/>
            <person name="Henrissat B."/>
            <person name="Napoli C."/>
            <person name="McDonald S.M."/>
            <person name="Parker M.S."/>
            <person name="Rombauts S."/>
            <person name="Salamov A."/>
            <person name="Von Dassow P."/>
            <person name="Badger J.H."/>
            <person name="Coutinho P.M."/>
            <person name="Demir E."/>
            <person name="Dubchak I."/>
            <person name="Gentemann C."/>
            <person name="Eikrem W."/>
            <person name="Gready J.E."/>
            <person name="John U."/>
            <person name="Lanier W."/>
            <person name="Lindquist E.A."/>
            <person name="Lucas S."/>
            <person name="Mayer K.F."/>
            <person name="Moreau H."/>
            <person name="Not F."/>
            <person name="Otillar R."/>
            <person name="Panaud O."/>
            <person name="Pangilinan J."/>
            <person name="Paulsen I."/>
            <person name="Piegu B."/>
            <person name="Poliakov A."/>
            <person name="Robbens S."/>
            <person name="Schmutz J."/>
            <person name="Toulza E."/>
            <person name="Wyss T."/>
            <person name="Zelensky A."/>
            <person name="Zhou K."/>
            <person name="Armbrust E.V."/>
            <person name="Bhattacharya D."/>
            <person name="Goodenough U.W."/>
            <person name="Van de Peer Y."/>
            <person name="Grigoriev I.V."/>
        </authorList>
    </citation>
    <scope>NUCLEOTIDE SEQUENCE [LARGE SCALE GENOMIC DNA]</scope>
    <source>
        <strain evidence="10 11">CCMP1545</strain>
    </source>
</reference>
<accession>C1MHT7</accession>
<feature type="domain" description="Peptidase S54 rhomboid" evidence="9">
    <location>
        <begin position="55"/>
        <end position="199"/>
    </location>
</feature>
<evidence type="ECO:0000256" key="4">
    <source>
        <dbReference type="ARBA" id="ARBA00022692"/>
    </source>
</evidence>
<dbReference type="GeneID" id="9680305"/>
<evidence type="ECO:0000256" key="1">
    <source>
        <dbReference type="ARBA" id="ARBA00004141"/>
    </source>
</evidence>
<evidence type="ECO:0000259" key="9">
    <source>
        <dbReference type="Pfam" id="PF01694"/>
    </source>
</evidence>
<dbReference type="RefSeq" id="XP_003055012.1">
    <property type="nucleotide sequence ID" value="XM_003054966.1"/>
</dbReference>